<name>A0ABQ8T4Z6_PERAM</name>
<feature type="compositionally biased region" description="Pro residues" evidence="1">
    <location>
        <begin position="95"/>
        <end position="114"/>
    </location>
</feature>
<accession>A0ABQ8T4Z6</accession>
<evidence type="ECO:0000256" key="1">
    <source>
        <dbReference type="SAM" id="MobiDB-lite"/>
    </source>
</evidence>
<keyword evidence="3" id="KW-1185">Reference proteome</keyword>
<feature type="region of interest" description="Disordered" evidence="1">
    <location>
        <begin position="82"/>
        <end position="114"/>
    </location>
</feature>
<reference evidence="2 3" key="1">
    <citation type="journal article" date="2022" name="Allergy">
        <title>Genome assembly and annotation of Periplaneta americana reveal a comprehensive cockroach allergen profile.</title>
        <authorList>
            <person name="Wang L."/>
            <person name="Xiong Q."/>
            <person name="Saelim N."/>
            <person name="Wang L."/>
            <person name="Nong W."/>
            <person name="Wan A.T."/>
            <person name="Shi M."/>
            <person name="Liu X."/>
            <person name="Cao Q."/>
            <person name="Hui J.H.L."/>
            <person name="Sookrung N."/>
            <person name="Leung T.F."/>
            <person name="Tungtrongchitr A."/>
            <person name="Tsui S.K.W."/>
        </authorList>
    </citation>
    <scope>NUCLEOTIDE SEQUENCE [LARGE SCALE GENOMIC DNA]</scope>
    <source>
        <strain evidence="2">PWHHKU_190912</strain>
    </source>
</reference>
<dbReference type="EMBL" id="JAJSOF020000015">
    <property type="protein sequence ID" value="KAJ4441018.1"/>
    <property type="molecule type" value="Genomic_DNA"/>
</dbReference>
<organism evidence="2 3">
    <name type="scientific">Periplaneta americana</name>
    <name type="common">American cockroach</name>
    <name type="synonym">Blatta americana</name>
    <dbReference type="NCBI Taxonomy" id="6978"/>
    <lineage>
        <taxon>Eukaryota</taxon>
        <taxon>Metazoa</taxon>
        <taxon>Ecdysozoa</taxon>
        <taxon>Arthropoda</taxon>
        <taxon>Hexapoda</taxon>
        <taxon>Insecta</taxon>
        <taxon>Pterygota</taxon>
        <taxon>Neoptera</taxon>
        <taxon>Polyneoptera</taxon>
        <taxon>Dictyoptera</taxon>
        <taxon>Blattodea</taxon>
        <taxon>Blattoidea</taxon>
        <taxon>Blattidae</taxon>
        <taxon>Blattinae</taxon>
        <taxon>Periplaneta</taxon>
    </lineage>
</organism>
<evidence type="ECO:0000313" key="2">
    <source>
        <dbReference type="EMBL" id="KAJ4441018.1"/>
    </source>
</evidence>
<comment type="caution">
    <text evidence="2">The sequence shown here is derived from an EMBL/GenBank/DDBJ whole genome shotgun (WGS) entry which is preliminary data.</text>
</comment>
<sequence length="132" mass="13915">MAGLCEGGNEPSGSLKAICQASVNETRTCGMTFLPLRGKCTISVGVMETGLLESPRTSRSPAGRRAEVPLIVAVALELPPNPLARPTQLQTHPGLSPPPPPPLPPPPPPPPPPLQWIQGLLVKFELNLIDNI</sequence>
<protein>
    <submittedName>
        <fullName evidence="2">Uncharacterized protein</fullName>
    </submittedName>
</protein>
<dbReference type="Proteomes" id="UP001148838">
    <property type="component" value="Unassembled WGS sequence"/>
</dbReference>
<evidence type="ECO:0000313" key="3">
    <source>
        <dbReference type="Proteomes" id="UP001148838"/>
    </source>
</evidence>
<gene>
    <name evidence="2" type="ORF">ANN_10867</name>
</gene>
<proteinExistence type="predicted"/>